<feature type="coiled-coil region" evidence="1">
    <location>
        <begin position="261"/>
        <end position="316"/>
    </location>
</feature>
<evidence type="ECO:0000313" key="4">
    <source>
        <dbReference type="Proteomes" id="UP000006352"/>
    </source>
</evidence>
<dbReference type="InterPro" id="IPR040349">
    <property type="entry name" value="Csm1/Pcs1"/>
</dbReference>
<name>J4IBC2_9APHY</name>
<feature type="compositionally biased region" description="Acidic residues" evidence="2">
    <location>
        <begin position="471"/>
        <end position="489"/>
    </location>
</feature>
<evidence type="ECO:0000313" key="3">
    <source>
        <dbReference type="EMBL" id="CCM04406.1"/>
    </source>
</evidence>
<dbReference type="GO" id="GO:1990644">
    <property type="term" value="F:microtubule site clamp"/>
    <property type="evidence" value="ECO:0007669"/>
    <property type="project" value="TreeGrafter"/>
</dbReference>
<dbReference type="GO" id="GO:0072686">
    <property type="term" value="C:mitotic spindle"/>
    <property type="evidence" value="ECO:0007669"/>
    <property type="project" value="TreeGrafter"/>
</dbReference>
<dbReference type="AlphaFoldDB" id="J4IBC2"/>
<gene>
    <name evidence="3" type="ORF">FIBRA_06583</name>
</gene>
<dbReference type="GO" id="GO:0045144">
    <property type="term" value="P:meiotic sister chromatid segregation"/>
    <property type="evidence" value="ECO:0007669"/>
    <property type="project" value="TreeGrafter"/>
</dbReference>
<dbReference type="InParanoid" id="J4IBC2"/>
<dbReference type="GO" id="GO:0051315">
    <property type="term" value="P:attachment of mitotic spindle microtubules to kinetochore"/>
    <property type="evidence" value="ECO:0007669"/>
    <property type="project" value="TreeGrafter"/>
</dbReference>
<evidence type="ECO:0008006" key="5">
    <source>
        <dbReference type="Google" id="ProtNLM"/>
    </source>
</evidence>
<feature type="region of interest" description="Disordered" evidence="2">
    <location>
        <begin position="469"/>
        <end position="489"/>
    </location>
</feature>
<keyword evidence="4" id="KW-1185">Reference proteome</keyword>
<evidence type="ECO:0000256" key="1">
    <source>
        <dbReference type="SAM" id="Coils"/>
    </source>
</evidence>
<accession>J4IBC2</accession>
<protein>
    <recommendedName>
        <fullName evidence="5">Monopolin complex subunit Csm1/Pcs1 C-terminal domain-containing protein</fullName>
    </recommendedName>
</protein>
<dbReference type="GeneID" id="24099317"/>
<dbReference type="RefSeq" id="XP_012183689.1">
    <property type="nucleotide sequence ID" value="XM_012328299.1"/>
</dbReference>
<dbReference type="PANTHER" id="PTHR28006:SF1">
    <property type="entry name" value="MONOPOLIN COMPLEX SUBUNIT CSM1"/>
    <property type="match status" value="1"/>
</dbReference>
<dbReference type="GO" id="GO:0033551">
    <property type="term" value="C:monopolin complex"/>
    <property type="evidence" value="ECO:0007669"/>
    <property type="project" value="InterPro"/>
</dbReference>
<reference evidence="3 4" key="1">
    <citation type="journal article" date="2012" name="Appl. Environ. Microbiol.">
        <title>Short-read sequencing for genomic analysis of the brown rot fungus Fibroporia radiculosa.</title>
        <authorList>
            <person name="Tang J.D."/>
            <person name="Perkins A.D."/>
            <person name="Sonstegard T.S."/>
            <person name="Schroeder S.G."/>
            <person name="Burgess S.C."/>
            <person name="Diehl S.V."/>
        </authorList>
    </citation>
    <scope>NUCLEOTIDE SEQUENCE [LARGE SCALE GENOMIC DNA]</scope>
    <source>
        <strain evidence="3 4">TFFH 294</strain>
    </source>
</reference>
<dbReference type="OrthoDB" id="3216420at2759"/>
<dbReference type="PANTHER" id="PTHR28006">
    <property type="entry name" value="MONOPOLIN COMPLEX SUBUNIT CSM1"/>
    <property type="match status" value="1"/>
</dbReference>
<dbReference type="GO" id="GO:0034506">
    <property type="term" value="C:chromosome, centromeric core domain"/>
    <property type="evidence" value="ECO:0007669"/>
    <property type="project" value="TreeGrafter"/>
</dbReference>
<dbReference type="HOGENOM" id="CLU_042819_0_0_1"/>
<feature type="compositionally biased region" description="Polar residues" evidence="2">
    <location>
        <begin position="34"/>
        <end position="49"/>
    </location>
</feature>
<dbReference type="STRING" id="599839.J4IBC2"/>
<sequence>MSDSSGDEFATFDPTTPARIVTARKSAARPPPTNNRLSAGSSSKSQTVPSKRPAPTRHSNATHESIVIESSGDEVGVTGGGENDAVGTAPQTSRPTAKNRATKSSNAKGKARADAPGPSRSAPGTISGSPIELGDALSHGDQPEDPPNGRVSRAKNDSKSRSNPSLSRPSREQENLRYELESLRRQLENVTSERDKYAQQLEELFQIRQTEPEQAFEQLKVQFEARFKTQETIIDELTSQLANTKALGSTGKSAVLHFLTREAADEEKEAVQKEVARWKEVVKERDVKLAQKDKHISELENQEKLLRSDLAAEVERGRVLSSRSQAPVIRSNTAEDPRNAFVVRLYEDMTNLLVVSVKMEKSTFLGLDEPNFTCVYTHKEPSSDRPATSLNFNLRQIYDKQENWDDSKPITKEDLIKRVKFQPRDLQNEPQEFVQNLDFFQEPFVFIQDQLPVFLKTLTEKITDIVQGNTEESDDEKDQLENDVIEIDG</sequence>
<evidence type="ECO:0000256" key="2">
    <source>
        <dbReference type="SAM" id="MobiDB-lite"/>
    </source>
</evidence>
<keyword evidence="1" id="KW-0175">Coiled coil</keyword>
<proteinExistence type="predicted"/>
<dbReference type="GO" id="GO:0005730">
    <property type="term" value="C:nucleolus"/>
    <property type="evidence" value="ECO:0007669"/>
    <property type="project" value="TreeGrafter"/>
</dbReference>
<dbReference type="EMBL" id="HE797156">
    <property type="protein sequence ID" value="CCM04406.1"/>
    <property type="molecule type" value="Genomic_DNA"/>
</dbReference>
<dbReference type="CDD" id="cd23787">
    <property type="entry name" value="RWD_CSM1"/>
    <property type="match status" value="1"/>
</dbReference>
<feature type="region of interest" description="Disordered" evidence="2">
    <location>
        <begin position="1"/>
        <end position="175"/>
    </location>
</feature>
<organism evidence="3 4">
    <name type="scientific">Fibroporia radiculosa</name>
    <dbReference type="NCBI Taxonomy" id="599839"/>
    <lineage>
        <taxon>Eukaryota</taxon>
        <taxon>Fungi</taxon>
        <taxon>Dikarya</taxon>
        <taxon>Basidiomycota</taxon>
        <taxon>Agaricomycotina</taxon>
        <taxon>Agaricomycetes</taxon>
        <taxon>Polyporales</taxon>
        <taxon>Fibroporiaceae</taxon>
        <taxon>Fibroporia</taxon>
    </lineage>
</organism>
<dbReference type="Proteomes" id="UP000006352">
    <property type="component" value="Unassembled WGS sequence"/>
</dbReference>